<reference evidence="4" key="1">
    <citation type="journal article" date="2019" name="Int. J. Syst. Evol. Microbiol.">
        <title>The Global Catalogue of Microorganisms (GCM) 10K type strain sequencing project: providing services to taxonomists for standard genome sequencing and annotation.</title>
        <authorList>
            <consortium name="The Broad Institute Genomics Platform"/>
            <consortium name="The Broad Institute Genome Sequencing Center for Infectious Disease"/>
            <person name="Wu L."/>
            <person name="Ma J."/>
        </authorList>
    </citation>
    <scope>NUCLEOTIDE SEQUENCE [LARGE SCALE GENOMIC DNA]</scope>
    <source>
        <strain evidence="4">CGMCC 1.12859</strain>
    </source>
</reference>
<dbReference type="InterPro" id="IPR012338">
    <property type="entry name" value="Beta-lactam/transpept-like"/>
</dbReference>
<keyword evidence="4" id="KW-1185">Reference proteome</keyword>
<dbReference type="SUPFAM" id="SSF56601">
    <property type="entry name" value="beta-lactamase/transpeptidase-like"/>
    <property type="match status" value="1"/>
</dbReference>
<keyword evidence="3" id="KW-0378">Hydrolase</keyword>
<dbReference type="InterPro" id="IPR045155">
    <property type="entry name" value="Beta-lactam_cat"/>
</dbReference>
<dbReference type="PANTHER" id="PTHR35333">
    <property type="entry name" value="BETA-LACTAMASE"/>
    <property type="match status" value="1"/>
</dbReference>
<dbReference type="Gene3D" id="3.40.710.10">
    <property type="entry name" value="DD-peptidase/beta-lactamase superfamily"/>
    <property type="match status" value="1"/>
</dbReference>
<accession>A0ABW2FTC3</accession>
<gene>
    <name evidence="3" type="ORF">ACFQMG_06220</name>
</gene>
<proteinExistence type="predicted"/>
<name>A0ABW2FTC3_9ACTN</name>
<dbReference type="RefSeq" id="WP_345704520.1">
    <property type="nucleotide sequence ID" value="NZ_BAABKV010000001.1"/>
</dbReference>
<sequence length="277" mass="29125">MRDELTAAHGAAAPVPAGPSPGRSVLSVHVGDLYGGTTRTFRADTPHRAASTMKMAVLAALYRSGADLDRPVPVHNAFASAAGGTPFGVDRDGDSDPGPWHALGSERSLRWLAGRMIIHSSNLATNLCLSHVGLEAVAEVWHLAGARHSVTGRGIDDLDAQALGVVNLVTAADLTRLLCRLPQELLDVLAANAHRVDLAAGLPPGTRIAFKNGWFPGVRHSAGIVYPHDAPPYTIAVCYSGPLADGHDIHDPAARLLARISAGYWAQRHAIGAEHPH</sequence>
<feature type="region of interest" description="Disordered" evidence="1">
    <location>
        <begin position="1"/>
        <end position="23"/>
    </location>
</feature>
<dbReference type="InterPro" id="IPR000871">
    <property type="entry name" value="Beta-lactam_class-A"/>
</dbReference>
<feature type="domain" description="Beta-lactamase class A catalytic" evidence="2">
    <location>
        <begin position="27"/>
        <end position="238"/>
    </location>
</feature>
<protein>
    <submittedName>
        <fullName evidence="3">Serine hydrolase</fullName>
    </submittedName>
</protein>
<dbReference type="Pfam" id="PF13354">
    <property type="entry name" value="Beta-lactamase2"/>
    <property type="match status" value="1"/>
</dbReference>
<evidence type="ECO:0000259" key="2">
    <source>
        <dbReference type="Pfam" id="PF13354"/>
    </source>
</evidence>
<dbReference type="EMBL" id="JBHTAJ010000008">
    <property type="protein sequence ID" value="MFC7179156.1"/>
    <property type="molecule type" value="Genomic_DNA"/>
</dbReference>
<evidence type="ECO:0000313" key="4">
    <source>
        <dbReference type="Proteomes" id="UP001596435"/>
    </source>
</evidence>
<dbReference type="PANTHER" id="PTHR35333:SF5">
    <property type="entry name" value="CONSERVED LIPOPROTEIN LPQF-RELATED"/>
    <property type="match status" value="1"/>
</dbReference>
<organism evidence="3 4">
    <name type="scientific">Kitasatospora paranensis</name>
    <dbReference type="NCBI Taxonomy" id="258053"/>
    <lineage>
        <taxon>Bacteria</taxon>
        <taxon>Bacillati</taxon>
        <taxon>Actinomycetota</taxon>
        <taxon>Actinomycetes</taxon>
        <taxon>Kitasatosporales</taxon>
        <taxon>Streptomycetaceae</taxon>
        <taxon>Kitasatospora</taxon>
    </lineage>
</organism>
<dbReference type="GO" id="GO:0016787">
    <property type="term" value="F:hydrolase activity"/>
    <property type="evidence" value="ECO:0007669"/>
    <property type="project" value="UniProtKB-KW"/>
</dbReference>
<evidence type="ECO:0000256" key="1">
    <source>
        <dbReference type="SAM" id="MobiDB-lite"/>
    </source>
</evidence>
<dbReference type="Proteomes" id="UP001596435">
    <property type="component" value="Unassembled WGS sequence"/>
</dbReference>
<comment type="caution">
    <text evidence="3">The sequence shown here is derived from an EMBL/GenBank/DDBJ whole genome shotgun (WGS) entry which is preliminary data.</text>
</comment>
<evidence type="ECO:0000313" key="3">
    <source>
        <dbReference type="EMBL" id="MFC7179156.1"/>
    </source>
</evidence>